<comment type="caution">
    <text evidence="7">The sequence shown here is derived from an EMBL/GenBank/DDBJ whole genome shotgun (WGS) entry which is preliminary data.</text>
</comment>
<feature type="transmembrane region" description="Helical" evidence="5">
    <location>
        <begin position="260"/>
        <end position="280"/>
    </location>
</feature>
<feature type="transmembrane region" description="Helical" evidence="5">
    <location>
        <begin position="195"/>
        <end position="216"/>
    </location>
</feature>
<evidence type="ECO:0000256" key="4">
    <source>
        <dbReference type="ARBA" id="ARBA00023136"/>
    </source>
</evidence>
<evidence type="ECO:0000313" key="7">
    <source>
        <dbReference type="EMBL" id="OBS09288.1"/>
    </source>
</evidence>
<accession>A0A1A6C401</accession>
<name>A0A1A6C401_9GAMM</name>
<feature type="transmembrane region" description="Helical" evidence="5">
    <location>
        <begin position="286"/>
        <end position="306"/>
    </location>
</feature>
<dbReference type="InterPro" id="IPR037185">
    <property type="entry name" value="EmrE-like"/>
</dbReference>
<feature type="transmembrane region" description="Helical" evidence="5">
    <location>
        <begin position="228"/>
        <end position="248"/>
    </location>
</feature>
<evidence type="ECO:0000256" key="5">
    <source>
        <dbReference type="SAM" id="Phobius"/>
    </source>
</evidence>
<gene>
    <name evidence="7" type="ORF">Thpro_021616</name>
</gene>
<feature type="domain" description="EamA" evidence="6">
    <location>
        <begin position="166"/>
        <end position="301"/>
    </location>
</feature>
<feature type="transmembrane region" description="Helical" evidence="5">
    <location>
        <begin position="164"/>
        <end position="183"/>
    </location>
</feature>
<evidence type="ECO:0000259" key="6">
    <source>
        <dbReference type="Pfam" id="PF00892"/>
    </source>
</evidence>
<dbReference type="AlphaFoldDB" id="A0A1A6C401"/>
<feature type="transmembrane region" description="Helical" evidence="5">
    <location>
        <begin position="47"/>
        <end position="67"/>
    </location>
</feature>
<dbReference type="RefSeq" id="WP_236717278.1">
    <property type="nucleotide sequence ID" value="NZ_JQSG02000003.1"/>
</dbReference>
<keyword evidence="2 5" id="KW-0812">Transmembrane</keyword>
<sequence>MSRPSERAAALNLSMTPTEWALLGLLSLLWGSSFFFIRVSVLELPPLVVVLLRVGLAALVLNLLLALRGKTLPRSATLWQAFLVMGLINNALPFTLIVWGEAHIGSGLAAILNATTPMFTAAVAHAFTRDEKLTHGRVTGILIGLAGVAVMIGPSAFAPGHGVLLAQLAILGAATSYAFGTVFGRRFRTLGLSPLVAAAGQVTASSLILLPLTFAIDHPLALPMPSWPAIGAVFGLGVLSTALAFILYFRILATAGATNVSLVTLLVPVTAILLGTSLLGEHLGRVQILGMGLILLGLVVIDGRLLRHLTRWR</sequence>
<reference evidence="7 8" key="1">
    <citation type="journal article" date="2014" name="Genome Announc.">
        <title>Draft Genome Sequence of the Iron-Oxidizing, Acidophilic, and Halotolerant 'Thiobacillus prosperus' Type Strain DSM 5130.</title>
        <authorList>
            <person name="Ossandon F.J."/>
            <person name="Cardenas J.P."/>
            <person name="Corbett M."/>
            <person name="Quatrini R."/>
            <person name="Holmes D.S."/>
            <person name="Watkin E."/>
        </authorList>
    </citation>
    <scope>NUCLEOTIDE SEQUENCE [LARGE SCALE GENOMIC DNA]</scope>
    <source>
        <strain evidence="7 8">DSM 5130</strain>
    </source>
</reference>
<keyword evidence="4 5" id="KW-0472">Membrane</keyword>
<organism evidence="7 8">
    <name type="scientific">Acidihalobacter prosperus</name>
    <dbReference type="NCBI Taxonomy" id="160660"/>
    <lineage>
        <taxon>Bacteria</taxon>
        <taxon>Pseudomonadati</taxon>
        <taxon>Pseudomonadota</taxon>
        <taxon>Gammaproteobacteria</taxon>
        <taxon>Chromatiales</taxon>
        <taxon>Ectothiorhodospiraceae</taxon>
        <taxon>Acidihalobacter</taxon>
    </lineage>
</organism>
<protein>
    <submittedName>
        <fullName evidence="7">ABC transporter permease</fullName>
    </submittedName>
</protein>
<feature type="transmembrane region" description="Helical" evidence="5">
    <location>
        <begin position="106"/>
        <end position="127"/>
    </location>
</feature>
<dbReference type="EMBL" id="JQSG02000003">
    <property type="protein sequence ID" value="OBS09288.1"/>
    <property type="molecule type" value="Genomic_DNA"/>
</dbReference>
<keyword evidence="8" id="KW-1185">Reference proteome</keyword>
<dbReference type="PANTHER" id="PTHR32322">
    <property type="entry name" value="INNER MEMBRANE TRANSPORTER"/>
    <property type="match status" value="1"/>
</dbReference>
<feature type="transmembrane region" description="Helical" evidence="5">
    <location>
        <begin position="139"/>
        <end position="158"/>
    </location>
</feature>
<keyword evidence="3 5" id="KW-1133">Transmembrane helix</keyword>
<evidence type="ECO:0000256" key="3">
    <source>
        <dbReference type="ARBA" id="ARBA00022989"/>
    </source>
</evidence>
<dbReference type="Pfam" id="PF00892">
    <property type="entry name" value="EamA"/>
    <property type="match status" value="2"/>
</dbReference>
<feature type="transmembrane region" description="Helical" evidence="5">
    <location>
        <begin position="20"/>
        <end position="41"/>
    </location>
</feature>
<dbReference type="InterPro" id="IPR000620">
    <property type="entry name" value="EamA_dom"/>
</dbReference>
<feature type="domain" description="EamA" evidence="6">
    <location>
        <begin position="20"/>
        <end position="152"/>
    </location>
</feature>
<comment type="subcellular location">
    <subcellularLocation>
        <location evidence="1">Membrane</location>
        <topology evidence="1">Multi-pass membrane protein</topology>
    </subcellularLocation>
</comment>
<evidence type="ECO:0000313" key="8">
    <source>
        <dbReference type="Proteomes" id="UP000029273"/>
    </source>
</evidence>
<dbReference type="InterPro" id="IPR050638">
    <property type="entry name" value="AA-Vitamin_Transporters"/>
</dbReference>
<dbReference type="Proteomes" id="UP000029273">
    <property type="component" value="Unassembled WGS sequence"/>
</dbReference>
<dbReference type="SUPFAM" id="SSF103481">
    <property type="entry name" value="Multidrug resistance efflux transporter EmrE"/>
    <property type="match status" value="2"/>
</dbReference>
<evidence type="ECO:0000256" key="1">
    <source>
        <dbReference type="ARBA" id="ARBA00004141"/>
    </source>
</evidence>
<evidence type="ECO:0000256" key="2">
    <source>
        <dbReference type="ARBA" id="ARBA00022692"/>
    </source>
</evidence>
<dbReference type="GO" id="GO:0016020">
    <property type="term" value="C:membrane"/>
    <property type="evidence" value="ECO:0007669"/>
    <property type="project" value="UniProtKB-SubCell"/>
</dbReference>
<proteinExistence type="predicted"/>
<feature type="transmembrane region" description="Helical" evidence="5">
    <location>
        <begin position="79"/>
        <end position="100"/>
    </location>
</feature>
<dbReference type="PANTHER" id="PTHR32322:SF9">
    <property type="entry name" value="AMINO-ACID METABOLITE EFFLUX PUMP-RELATED"/>
    <property type="match status" value="1"/>
</dbReference>